<name>A0ABD0W8C5_UMBPY</name>
<dbReference type="PANTHER" id="PTHR11781:SF4">
    <property type="entry name" value="THYROXINE 5-DEIODINASE"/>
    <property type="match status" value="1"/>
</dbReference>
<reference evidence="3 4" key="1">
    <citation type="submission" date="2024-06" db="EMBL/GenBank/DDBJ databases">
        <authorList>
            <person name="Pan Q."/>
            <person name="Wen M."/>
            <person name="Jouanno E."/>
            <person name="Zahm M."/>
            <person name="Klopp C."/>
            <person name="Cabau C."/>
            <person name="Louis A."/>
            <person name="Berthelot C."/>
            <person name="Parey E."/>
            <person name="Roest Crollius H."/>
            <person name="Montfort J."/>
            <person name="Robinson-Rechavi M."/>
            <person name="Bouchez O."/>
            <person name="Lampietro C."/>
            <person name="Lopez Roques C."/>
            <person name="Donnadieu C."/>
            <person name="Postlethwait J."/>
            <person name="Bobe J."/>
            <person name="Verreycken H."/>
            <person name="Guiguen Y."/>
        </authorList>
    </citation>
    <scope>NUCLEOTIDE SEQUENCE [LARGE SCALE GENOMIC DNA]</scope>
    <source>
        <strain evidence="3">Up_M1</strain>
        <tissue evidence="3">Testis</tissue>
    </source>
</reference>
<sequence>MQKYAGVLAVRALKHTALCLLLLPRFLLAALMLWLLDFLCIRRKVLNKMEKEEGSSPDDPPVCVSDSNKMFTLESLRAVWYGQKLDFFKSAHLGFIAPNTEVVQLHERRRRVASQFADIADSLLVYIEEAHPSDGWVSSDAPYQIPQHCCLDDRLKAAQLMHSEVPGSTVVVDNMDNSSNAAYGAYFERLYILRDERVVYQGGRGPEGYRISELRSWLEQYRNDLENSRTVVVHV</sequence>
<accession>A0ABD0W8C5</accession>
<dbReference type="InterPro" id="IPR000643">
    <property type="entry name" value="Iodothyronine_deiodinase"/>
</dbReference>
<dbReference type="Proteomes" id="UP001557470">
    <property type="component" value="Unassembled WGS sequence"/>
</dbReference>
<dbReference type="AlphaFoldDB" id="A0ABD0W8C5"/>
<keyword evidence="1" id="KW-0560">Oxidoreductase</keyword>
<evidence type="ECO:0000313" key="3">
    <source>
        <dbReference type="EMBL" id="KAL0967667.1"/>
    </source>
</evidence>
<evidence type="ECO:0000256" key="1">
    <source>
        <dbReference type="RuleBase" id="RU000676"/>
    </source>
</evidence>
<dbReference type="Gene3D" id="3.40.30.10">
    <property type="entry name" value="Glutaredoxin"/>
    <property type="match status" value="1"/>
</dbReference>
<organism evidence="3 4">
    <name type="scientific">Umbra pygmaea</name>
    <name type="common">Eastern mudminnow</name>
    <dbReference type="NCBI Taxonomy" id="75934"/>
    <lineage>
        <taxon>Eukaryota</taxon>
        <taxon>Metazoa</taxon>
        <taxon>Chordata</taxon>
        <taxon>Craniata</taxon>
        <taxon>Vertebrata</taxon>
        <taxon>Euteleostomi</taxon>
        <taxon>Actinopterygii</taxon>
        <taxon>Neopterygii</taxon>
        <taxon>Teleostei</taxon>
        <taxon>Protacanthopterygii</taxon>
        <taxon>Esociformes</taxon>
        <taxon>Umbridae</taxon>
        <taxon>Umbra</taxon>
    </lineage>
</organism>
<keyword evidence="2" id="KW-0812">Transmembrane</keyword>
<comment type="similarity">
    <text evidence="1">Belongs to the iodothyronine deiodinase family.</text>
</comment>
<proteinExistence type="inferred from homology"/>
<feature type="transmembrane region" description="Helical" evidence="2">
    <location>
        <begin position="20"/>
        <end position="41"/>
    </location>
</feature>
<evidence type="ECO:0000313" key="4">
    <source>
        <dbReference type="Proteomes" id="UP001557470"/>
    </source>
</evidence>
<dbReference type="EMBL" id="JAGEUA010000008">
    <property type="protein sequence ID" value="KAL0967667.1"/>
    <property type="molecule type" value="Genomic_DNA"/>
</dbReference>
<keyword evidence="4" id="KW-1185">Reference proteome</keyword>
<dbReference type="PANTHER" id="PTHR11781">
    <property type="entry name" value="IODOTHYRONINE DEIODINASE"/>
    <property type="match status" value="1"/>
</dbReference>
<dbReference type="GO" id="GO:0042446">
    <property type="term" value="P:hormone biosynthetic process"/>
    <property type="evidence" value="ECO:0007669"/>
    <property type="project" value="UniProtKB-KW"/>
</dbReference>
<comment type="caution">
    <text evidence="3">The sequence shown here is derived from an EMBL/GenBank/DDBJ whole genome shotgun (WGS) entry which is preliminary data.</text>
</comment>
<dbReference type="Pfam" id="PF00837">
    <property type="entry name" value="T4_deiodinase"/>
    <property type="match status" value="2"/>
</dbReference>
<keyword evidence="1" id="KW-0893">Thyroid hormones biosynthesis</keyword>
<keyword evidence="2" id="KW-0472">Membrane</keyword>
<protein>
    <recommendedName>
        <fullName evidence="1">Iodothyronine deiodinase</fullName>
    </recommendedName>
</protein>
<gene>
    <name evidence="3" type="ORF">UPYG_G00255280</name>
</gene>
<keyword evidence="1" id="KW-0712">Selenocysteine</keyword>
<dbReference type="GO" id="GO:0016491">
    <property type="term" value="F:oxidoreductase activity"/>
    <property type="evidence" value="ECO:0007669"/>
    <property type="project" value="UniProtKB-KW"/>
</dbReference>
<keyword evidence="2" id="KW-1133">Transmembrane helix</keyword>
<comment type="function">
    <text evidence="1">Responsible for the deiodination of T4 (3,5,3',5'-tetraiodothyronine).</text>
</comment>
<dbReference type="PIRSF" id="PIRSF001330">
    <property type="entry name" value="IOD"/>
    <property type="match status" value="1"/>
</dbReference>
<evidence type="ECO:0000256" key="2">
    <source>
        <dbReference type="SAM" id="Phobius"/>
    </source>
</evidence>